<dbReference type="GO" id="GO:0005634">
    <property type="term" value="C:nucleus"/>
    <property type="evidence" value="ECO:0007669"/>
    <property type="project" value="UniProtKB-SubCell"/>
</dbReference>
<feature type="region of interest" description="Disordered" evidence="9">
    <location>
        <begin position="459"/>
        <end position="486"/>
    </location>
</feature>
<dbReference type="PANTHER" id="PTHR46481">
    <property type="entry name" value="ZINC FINGER BED DOMAIN-CONTAINING PROTEIN 4"/>
    <property type="match status" value="1"/>
</dbReference>
<evidence type="ECO:0000313" key="12">
    <source>
        <dbReference type="EMBL" id="KAL2080741.1"/>
    </source>
</evidence>
<name>A0ABD1J0L2_9TELE</name>
<evidence type="ECO:0000256" key="1">
    <source>
        <dbReference type="ARBA" id="ARBA00004123"/>
    </source>
</evidence>
<feature type="region of interest" description="Disordered" evidence="9">
    <location>
        <begin position="710"/>
        <end position="736"/>
    </location>
</feature>
<evidence type="ECO:0000256" key="7">
    <source>
        <dbReference type="ARBA" id="ARBA00023163"/>
    </source>
</evidence>
<organism evidence="12 13">
    <name type="scientific">Coilia grayii</name>
    <name type="common">Gray's grenadier anchovy</name>
    <dbReference type="NCBI Taxonomy" id="363190"/>
    <lineage>
        <taxon>Eukaryota</taxon>
        <taxon>Metazoa</taxon>
        <taxon>Chordata</taxon>
        <taxon>Craniata</taxon>
        <taxon>Vertebrata</taxon>
        <taxon>Euteleostomi</taxon>
        <taxon>Actinopterygii</taxon>
        <taxon>Neopterygii</taxon>
        <taxon>Teleostei</taxon>
        <taxon>Clupei</taxon>
        <taxon>Clupeiformes</taxon>
        <taxon>Clupeoidei</taxon>
        <taxon>Engraulidae</taxon>
        <taxon>Coilinae</taxon>
        <taxon>Coilia</taxon>
    </lineage>
</organism>
<keyword evidence="7" id="KW-0804">Transcription</keyword>
<evidence type="ECO:0000313" key="13">
    <source>
        <dbReference type="Proteomes" id="UP001591681"/>
    </source>
</evidence>
<dbReference type="SUPFAM" id="SSF53098">
    <property type="entry name" value="Ribonuclease H-like"/>
    <property type="match status" value="1"/>
</dbReference>
<protein>
    <recommendedName>
        <fullName evidence="14">BED-type domain-containing protein</fullName>
    </recommendedName>
</protein>
<dbReference type="Pfam" id="PF02892">
    <property type="entry name" value="zf-BED"/>
    <property type="match status" value="1"/>
</dbReference>
<keyword evidence="3" id="KW-0863">Zinc-finger</keyword>
<keyword evidence="13" id="KW-1185">Reference proteome</keyword>
<accession>A0ABD1J0L2</accession>
<proteinExistence type="predicted"/>
<dbReference type="InterPro" id="IPR012337">
    <property type="entry name" value="RNaseH-like_sf"/>
</dbReference>
<comment type="caution">
    <text evidence="12">The sequence shown here is derived from an EMBL/GenBank/DDBJ whole genome shotgun (WGS) entry which is preliminary data.</text>
</comment>
<dbReference type="PANTHER" id="PTHR46481:SF10">
    <property type="entry name" value="ZINC FINGER BED DOMAIN-CONTAINING PROTEIN 39"/>
    <property type="match status" value="1"/>
</dbReference>
<keyword evidence="2" id="KW-0479">Metal-binding</keyword>
<keyword evidence="8" id="KW-0539">Nucleus</keyword>
<feature type="domain" description="BED-type" evidence="10">
    <location>
        <begin position="23"/>
        <end position="53"/>
    </location>
</feature>
<keyword evidence="4" id="KW-0862">Zinc</keyword>
<evidence type="ECO:0000256" key="6">
    <source>
        <dbReference type="ARBA" id="ARBA00023125"/>
    </source>
</evidence>
<evidence type="ECO:0000256" key="3">
    <source>
        <dbReference type="ARBA" id="ARBA00022771"/>
    </source>
</evidence>
<evidence type="ECO:0000256" key="4">
    <source>
        <dbReference type="ARBA" id="ARBA00022833"/>
    </source>
</evidence>
<feature type="compositionally biased region" description="Basic and acidic residues" evidence="9">
    <location>
        <begin position="781"/>
        <end position="801"/>
    </location>
</feature>
<evidence type="ECO:0000256" key="2">
    <source>
        <dbReference type="ARBA" id="ARBA00022723"/>
    </source>
</evidence>
<evidence type="ECO:0008006" key="14">
    <source>
        <dbReference type="Google" id="ProtNLM"/>
    </source>
</evidence>
<evidence type="ECO:0000256" key="9">
    <source>
        <dbReference type="SAM" id="MobiDB-lite"/>
    </source>
</evidence>
<dbReference type="Pfam" id="PF05699">
    <property type="entry name" value="Dimer_Tnp_hAT"/>
    <property type="match status" value="1"/>
</dbReference>
<evidence type="ECO:0000256" key="5">
    <source>
        <dbReference type="ARBA" id="ARBA00023015"/>
    </source>
</evidence>
<feature type="region of interest" description="Disordered" evidence="9">
    <location>
        <begin position="777"/>
        <end position="801"/>
    </location>
</feature>
<dbReference type="GO" id="GO:0003677">
    <property type="term" value="F:DNA binding"/>
    <property type="evidence" value="ECO:0007669"/>
    <property type="project" value="UniProtKB-KW"/>
</dbReference>
<evidence type="ECO:0000259" key="10">
    <source>
        <dbReference type="Pfam" id="PF02892"/>
    </source>
</evidence>
<dbReference type="InterPro" id="IPR003656">
    <property type="entry name" value="Znf_BED"/>
</dbReference>
<dbReference type="InterPro" id="IPR052035">
    <property type="entry name" value="ZnF_BED_domain_contain"/>
</dbReference>
<dbReference type="Proteomes" id="UP001591681">
    <property type="component" value="Unassembled WGS sequence"/>
</dbReference>
<dbReference type="InterPro" id="IPR008906">
    <property type="entry name" value="HATC_C_dom"/>
</dbReference>
<comment type="subcellular location">
    <subcellularLocation>
        <location evidence="1">Nucleus</location>
    </subcellularLocation>
</comment>
<reference evidence="12 13" key="1">
    <citation type="submission" date="2024-09" db="EMBL/GenBank/DDBJ databases">
        <title>A chromosome-level genome assembly of Gray's grenadier anchovy, Coilia grayii.</title>
        <authorList>
            <person name="Fu Z."/>
        </authorList>
    </citation>
    <scope>NUCLEOTIDE SEQUENCE [LARGE SCALE GENOMIC DNA]</scope>
    <source>
        <strain evidence="12">G4</strain>
        <tissue evidence="12">Muscle</tissue>
    </source>
</reference>
<dbReference type="GO" id="GO:0008270">
    <property type="term" value="F:zinc ion binding"/>
    <property type="evidence" value="ECO:0007669"/>
    <property type="project" value="UniProtKB-KW"/>
</dbReference>
<sequence length="801" mass="90009">MEAGGTLLNGKFKFKIGKDGSVDKNKVICTYCQCELSYHRSSSSLKYHLMAKHTADVDSPPPPHNQTQTRLDSFRQRPMDPATKMKLTVAIAKWVATACRPTSVVEDEGLQNIIRIASNDWTYETPSRGTITHRVETLFQTEKSQLQLALGQTDTIALTGDYWTSLGNDNYLGVTAHYFTPQWELQSHALTVMKTEDRHFAENVAEHFMSVVREWGIEKKVVSLTTDSARNMVAAARELPFEHLPCIAHSVHRAVTVSLHNSPFDSALAKCRKLVGHFKHSPANALELERQQVALNQRKEELTQEVATRWNSTLEMIKRVNRNVEPLRAALALHSTKVAMPTATELEKTKKLEAVLEHCRYVTDLLGGEKFVSCSVVMPALCHLSRVMEITEDDPAYLIKFKQTFSADMEGRKDKLNIAWLRVATALDPRFKDLKCLSRPDRVVVWDFIRDLLRQQETERPAALDDQSMPEPEKKKPALMFAQDSSSDEEEDTVDQCIERYKAEPMIGIEDSPQEWWSTHKASHNEMASLASKYLATPATSVPCERLFSLSGHVVQKKRASLLPENVNRLVCLSNWLKDKKVKEESNNQVLLWEEFHRVAVRHGVRYKSVAEHFPVHRTDLWARDGVHLSDNHGMLRLVDLPWYAAYLHLSPPPPPPPPQVTPVPTCARPRLVVSGTSSSLRPRNAFDDALVKRGVKWSKAQSLFQSVTRAMPGCGQPPVTNRRTEPRAELEADPRTARPVSVLLVPGSVSTGKSGIVGARKRSRWGEAVRESGIEVSAGGREEVGKRTSEDCRGSGRGEK</sequence>
<keyword evidence="5" id="KW-0805">Transcription regulation</keyword>
<gene>
    <name evidence="12" type="ORF">ACEWY4_024534</name>
</gene>
<feature type="domain" description="HAT C-terminal dimerisation" evidence="11">
    <location>
        <begin position="499"/>
        <end position="577"/>
    </location>
</feature>
<keyword evidence="6" id="KW-0238">DNA-binding</keyword>
<feature type="compositionally biased region" description="Basic and acidic residues" evidence="9">
    <location>
        <begin position="723"/>
        <end position="736"/>
    </location>
</feature>
<evidence type="ECO:0000259" key="11">
    <source>
        <dbReference type="Pfam" id="PF05699"/>
    </source>
</evidence>
<evidence type="ECO:0000256" key="8">
    <source>
        <dbReference type="ARBA" id="ARBA00023242"/>
    </source>
</evidence>
<dbReference type="AlphaFoldDB" id="A0ABD1J0L2"/>
<dbReference type="EMBL" id="JBHFQA010000021">
    <property type="protein sequence ID" value="KAL2080741.1"/>
    <property type="molecule type" value="Genomic_DNA"/>
</dbReference>
<dbReference type="SUPFAM" id="SSF140996">
    <property type="entry name" value="Hermes dimerisation domain"/>
    <property type="match status" value="1"/>
</dbReference>